<keyword evidence="2" id="KW-1185">Reference proteome</keyword>
<dbReference type="AlphaFoldDB" id="A0AA85JAK7"/>
<name>A0AA85JAK7_TRIRE</name>
<accession>A0AA85JAK7</accession>
<sequence>MDTESEAVPSGSNVNTPRRLRSLFEKETGHRSTLYRRTKRLESELLGDVAKMILPDFSVEAVECLVDETSCSVVNVQSDMQITSPSNAAGAFLSHEIRSDKAKERNSKAELKKTALKLMMTTKTSIVDGGKIMRLFKRHIPRLPTNIRHILKTSQSCPSTVIGSGVYYHIGLRSILTPILSCWCQFASFDCVNLQLNVDGLSLFNNGTRSFHTALETCPSRVH</sequence>
<dbReference type="WBParaSite" id="TREG1_141760.1">
    <property type="protein sequence ID" value="TREG1_141760.1"/>
    <property type="gene ID" value="TREG1_141760"/>
</dbReference>
<organism evidence="2 3">
    <name type="scientific">Trichobilharzia regenti</name>
    <name type="common">Nasal bird schistosome</name>
    <dbReference type="NCBI Taxonomy" id="157069"/>
    <lineage>
        <taxon>Eukaryota</taxon>
        <taxon>Metazoa</taxon>
        <taxon>Spiralia</taxon>
        <taxon>Lophotrochozoa</taxon>
        <taxon>Platyhelminthes</taxon>
        <taxon>Trematoda</taxon>
        <taxon>Digenea</taxon>
        <taxon>Strigeidida</taxon>
        <taxon>Schistosomatoidea</taxon>
        <taxon>Schistosomatidae</taxon>
        <taxon>Trichobilharzia</taxon>
    </lineage>
</organism>
<proteinExistence type="predicted"/>
<evidence type="ECO:0000313" key="3">
    <source>
        <dbReference type="WBParaSite" id="TREG1_141760.1"/>
    </source>
</evidence>
<evidence type="ECO:0000256" key="1">
    <source>
        <dbReference type="SAM" id="MobiDB-lite"/>
    </source>
</evidence>
<protein>
    <submittedName>
        <fullName evidence="3">Uncharacterized protein</fullName>
    </submittedName>
</protein>
<feature type="region of interest" description="Disordered" evidence="1">
    <location>
        <begin position="1"/>
        <end position="25"/>
    </location>
</feature>
<dbReference type="Proteomes" id="UP000050795">
    <property type="component" value="Unassembled WGS sequence"/>
</dbReference>
<reference evidence="3" key="2">
    <citation type="submission" date="2023-11" db="UniProtKB">
        <authorList>
            <consortium name="WormBaseParasite"/>
        </authorList>
    </citation>
    <scope>IDENTIFICATION</scope>
</reference>
<evidence type="ECO:0000313" key="2">
    <source>
        <dbReference type="Proteomes" id="UP000050795"/>
    </source>
</evidence>
<reference evidence="2" key="1">
    <citation type="submission" date="2022-06" db="EMBL/GenBank/DDBJ databases">
        <authorList>
            <person name="Berger JAMES D."/>
            <person name="Berger JAMES D."/>
        </authorList>
    </citation>
    <scope>NUCLEOTIDE SEQUENCE [LARGE SCALE GENOMIC DNA]</scope>
</reference>